<dbReference type="Pfam" id="PF07835">
    <property type="entry name" value="COX4_pro_2"/>
    <property type="match status" value="1"/>
</dbReference>
<dbReference type="AlphaFoldDB" id="A0A0P1FGS2"/>
<evidence type="ECO:0000313" key="3">
    <source>
        <dbReference type="EMBL" id="CUH67221.1"/>
    </source>
</evidence>
<dbReference type="Proteomes" id="UP000051587">
    <property type="component" value="Unassembled WGS sequence"/>
</dbReference>
<feature type="transmembrane region" description="Helical" evidence="1">
    <location>
        <begin position="18"/>
        <end position="42"/>
    </location>
</feature>
<accession>A0A0P1FGS2</accession>
<evidence type="ECO:0000259" key="2">
    <source>
        <dbReference type="Pfam" id="PF07835"/>
    </source>
</evidence>
<keyword evidence="4" id="KW-1185">Reference proteome</keyword>
<dbReference type="OrthoDB" id="7691500at2"/>
<dbReference type="EC" id="1.9.3.1" evidence="3"/>
<dbReference type="Gene3D" id="1.20.5.160">
    <property type="entry name" value="Bacterial aa3 type cytochrome c oxidase subunit IV"/>
    <property type="match status" value="1"/>
</dbReference>
<sequence length="44" mass="4919">MAEHKHGEMDAHVQEETFAGFVTFVKWSVVAIIAILIFMALVNS</sequence>
<keyword evidence="1" id="KW-1133">Transmembrane helix</keyword>
<dbReference type="GO" id="GO:0016491">
    <property type="term" value="F:oxidoreductase activity"/>
    <property type="evidence" value="ECO:0007669"/>
    <property type="project" value="UniProtKB-KW"/>
</dbReference>
<organism evidence="3 4">
    <name type="scientific">Thalassovita gelatinovora</name>
    <name type="common">Thalassobius gelatinovorus</name>
    <dbReference type="NCBI Taxonomy" id="53501"/>
    <lineage>
        <taxon>Bacteria</taxon>
        <taxon>Pseudomonadati</taxon>
        <taxon>Pseudomonadota</taxon>
        <taxon>Alphaproteobacteria</taxon>
        <taxon>Rhodobacterales</taxon>
        <taxon>Roseobacteraceae</taxon>
        <taxon>Thalassovita</taxon>
    </lineage>
</organism>
<reference evidence="3 4" key="1">
    <citation type="submission" date="2015-09" db="EMBL/GenBank/DDBJ databases">
        <authorList>
            <consortium name="Swine Surveillance"/>
        </authorList>
    </citation>
    <scope>NUCLEOTIDE SEQUENCE [LARGE SCALE GENOMIC DNA]</scope>
    <source>
        <strain evidence="3 4">CECT 4357</strain>
    </source>
</reference>
<dbReference type="InterPro" id="IPR036596">
    <property type="entry name" value="Cyt-C_aa3_sf"/>
</dbReference>
<keyword evidence="1" id="KW-0472">Membrane</keyword>
<protein>
    <submittedName>
        <fullName evidence="3">Cytochrome c oxidase subunit 4</fullName>
        <ecNumber evidence="3">1.9.3.1</ecNumber>
    </submittedName>
</protein>
<dbReference type="STRING" id="53501.SAMN04488043_101375"/>
<keyword evidence="1" id="KW-0812">Transmembrane</keyword>
<feature type="domain" description="Cytochrome c oxidase subunit IV bacterial aa3 type" evidence="2">
    <location>
        <begin position="4"/>
        <end position="43"/>
    </location>
</feature>
<dbReference type="InterPro" id="IPR012422">
    <property type="entry name" value="Cyt_c_oxidase_su4_bac-aa3"/>
</dbReference>
<dbReference type="SUPFAM" id="SSF81469">
    <property type="entry name" value="Bacterial aa3 type cytochrome c oxidase subunit IV"/>
    <property type="match status" value="1"/>
</dbReference>
<evidence type="ECO:0000256" key="1">
    <source>
        <dbReference type="SAM" id="Phobius"/>
    </source>
</evidence>
<name>A0A0P1FGS2_THAGE</name>
<keyword evidence="3" id="KW-0560">Oxidoreductase</keyword>
<proteinExistence type="predicted"/>
<evidence type="ECO:0000313" key="4">
    <source>
        <dbReference type="Proteomes" id="UP000051587"/>
    </source>
</evidence>
<gene>
    <name evidence="3" type="primary">ctaH</name>
    <name evidence="3" type="ORF">TG4357_02885</name>
</gene>
<dbReference type="EMBL" id="CYSA01000026">
    <property type="protein sequence ID" value="CUH67221.1"/>
    <property type="molecule type" value="Genomic_DNA"/>
</dbReference>
<dbReference type="RefSeq" id="WP_058263598.1">
    <property type="nucleotide sequence ID" value="NZ_CP051181.1"/>
</dbReference>